<feature type="chain" id="PRO_5007392148" evidence="1">
    <location>
        <begin position="23"/>
        <end position="178"/>
    </location>
</feature>
<keyword evidence="4" id="KW-1185">Reference proteome</keyword>
<evidence type="ECO:0000256" key="1">
    <source>
        <dbReference type="SAM" id="SignalP"/>
    </source>
</evidence>
<evidence type="ECO:0000313" key="2">
    <source>
        <dbReference type="EMBL" id="KII70577.1"/>
    </source>
</evidence>
<sequence length="178" mass="20304">MVMLPQTLLHIIWSALLIVCWLKDEIKFKISPARPAETLLITPNEFKDKSDIFEVIKNGDKPDFILYLAKQTREGGRGTVYRYDHKKGSFVAAELVTSAGITSVDEILAVSDKMFCVSREKNVSFYLNERMEIEDIQTIQSVFEYLPNPKRPRAIARLKRNLQVSSAETIFDISQSSS</sequence>
<organism evidence="3 4">
    <name type="scientific">Thelohanellus kitauei</name>
    <name type="common">Myxosporean</name>
    <dbReference type="NCBI Taxonomy" id="669202"/>
    <lineage>
        <taxon>Eukaryota</taxon>
        <taxon>Metazoa</taxon>
        <taxon>Cnidaria</taxon>
        <taxon>Myxozoa</taxon>
        <taxon>Myxosporea</taxon>
        <taxon>Bivalvulida</taxon>
        <taxon>Platysporina</taxon>
        <taxon>Myxobolidae</taxon>
        <taxon>Thelohanellus</taxon>
    </lineage>
</organism>
<comment type="caution">
    <text evidence="3">The sequence shown here is derived from an EMBL/GenBank/DDBJ whole genome shotgun (WGS) entry which is preliminary data.</text>
</comment>
<keyword evidence="1" id="KW-0732">Signal</keyword>
<gene>
    <name evidence="2" type="ORF">RF11_06337</name>
    <name evidence="3" type="ORF">RF11_08777</name>
</gene>
<protein>
    <submittedName>
        <fullName evidence="3">Uncharacterized protein</fullName>
    </submittedName>
</protein>
<evidence type="ECO:0000313" key="3">
    <source>
        <dbReference type="EMBL" id="KII71281.1"/>
    </source>
</evidence>
<evidence type="ECO:0000313" key="4">
    <source>
        <dbReference type="Proteomes" id="UP000031668"/>
    </source>
</evidence>
<feature type="signal peptide" evidence="1">
    <location>
        <begin position="1"/>
        <end position="22"/>
    </location>
</feature>
<accession>A0A0C2MVA5</accession>
<dbReference type="AlphaFoldDB" id="A0A0C2MVA5"/>
<reference evidence="3 4" key="1">
    <citation type="journal article" date="2014" name="Genome Biol. Evol.">
        <title>The genome of the myxosporean Thelohanellus kitauei shows adaptations to nutrient acquisition within its fish host.</title>
        <authorList>
            <person name="Yang Y."/>
            <person name="Xiong J."/>
            <person name="Zhou Z."/>
            <person name="Huo F."/>
            <person name="Miao W."/>
            <person name="Ran C."/>
            <person name="Liu Y."/>
            <person name="Zhang J."/>
            <person name="Feng J."/>
            <person name="Wang M."/>
            <person name="Wang M."/>
            <person name="Wang L."/>
            <person name="Yao B."/>
        </authorList>
    </citation>
    <scope>NUCLEOTIDE SEQUENCE [LARGE SCALE GENOMIC DNA]</scope>
    <source>
        <strain evidence="3">Wuqing</strain>
    </source>
</reference>
<dbReference type="Proteomes" id="UP000031668">
    <property type="component" value="Unassembled WGS sequence"/>
</dbReference>
<dbReference type="EMBL" id="JWZT01002017">
    <property type="protein sequence ID" value="KII70577.1"/>
    <property type="molecule type" value="Genomic_DNA"/>
</dbReference>
<proteinExistence type="predicted"/>
<name>A0A0C2MVA5_THEKT</name>
<dbReference type="EMBL" id="JWZT01001813">
    <property type="protein sequence ID" value="KII71281.1"/>
    <property type="molecule type" value="Genomic_DNA"/>
</dbReference>